<dbReference type="EMBL" id="CP111012">
    <property type="protein sequence ID" value="WAQ93847.1"/>
    <property type="molecule type" value="Genomic_DNA"/>
</dbReference>
<sequence length="54" mass="6232">MKAWKQDEYFKLAFHQGKNPPDLGDRKVLLCMSTSTQIPWNNIITSVSKTHLIT</sequence>
<evidence type="ECO:0000313" key="2">
    <source>
        <dbReference type="Proteomes" id="UP001164746"/>
    </source>
</evidence>
<organism evidence="1 2">
    <name type="scientific">Mya arenaria</name>
    <name type="common">Soft-shell clam</name>
    <dbReference type="NCBI Taxonomy" id="6604"/>
    <lineage>
        <taxon>Eukaryota</taxon>
        <taxon>Metazoa</taxon>
        <taxon>Spiralia</taxon>
        <taxon>Lophotrochozoa</taxon>
        <taxon>Mollusca</taxon>
        <taxon>Bivalvia</taxon>
        <taxon>Autobranchia</taxon>
        <taxon>Heteroconchia</taxon>
        <taxon>Euheterodonta</taxon>
        <taxon>Imparidentia</taxon>
        <taxon>Neoheterodontei</taxon>
        <taxon>Myida</taxon>
        <taxon>Myoidea</taxon>
        <taxon>Myidae</taxon>
        <taxon>Mya</taxon>
    </lineage>
</organism>
<evidence type="ECO:0000313" key="1">
    <source>
        <dbReference type="EMBL" id="WAQ93847.1"/>
    </source>
</evidence>
<dbReference type="Proteomes" id="UP001164746">
    <property type="component" value="Chromosome 1"/>
</dbReference>
<gene>
    <name evidence="1" type="ORF">MAR_006318</name>
</gene>
<reference evidence="1" key="1">
    <citation type="submission" date="2022-11" db="EMBL/GenBank/DDBJ databases">
        <title>Centuries of genome instability and evolution in soft-shell clam transmissible cancer (bioRxiv).</title>
        <authorList>
            <person name="Hart S.F.M."/>
            <person name="Yonemitsu M.A."/>
            <person name="Giersch R.M."/>
            <person name="Beal B.F."/>
            <person name="Arriagada G."/>
            <person name="Davis B.W."/>
            <person name="Ostrander E.A."/>
            <person name="Goff S.P."/>
            <person name="Metzger M.J."/>
        </authorList>
    </citation>
    <scope>NUCLEOTIDE SEQUENCE</scope>
    <source>
        <strain evidence="1">MELC-2E11</strain>
        <tissue evidence="1">Siphon/mantle</tissue>
    </source>
</reference>
<name>A0ABY7D846_MYAAR</name>
<keyword evidence="2" id="KW-1185">Reference proteome</keyword>
<accession>A0ABY7D846</accession>
<proteinExistence type="predicted"/>
<protein>
    <submittedName>
        <fullName evidence="1">Uncharacterized protein</fullName>
    </submittedName>
</protein>